<organism evidence="1 2">
    <name type="scientific">Rothia dentocariosa</name>
    <dbReference type="NCBI Taxonomy" id="2047"/>
    <lineage>
        <taxon>Bacteria</taxon>
        <taxon>Bacillati</taxon>
        <taxon>Actinomycetota</taxon>
        <taxon>Actinomycetes</taxon>
        <taxon>Micrococcales</taxon>
        <taxon>Micrococcaceae</taxon>
        <taxon>Rothia</taxon>
    </lineage>
</organism>
<dbReference type="EMBL" id="LR134521">
    <property type="protein sequence ID" value="VEJ30356.1"/>
    <property type="molecule type" value="Genomic_DNA"/>
</dbReference>
<evidence type="ECO:0008006" key="3">
    <source>
        <dbReference type="Google" id="ProtNLM"/>
    </source>
</evidence>
<evidence type="ECO:0000313" key="1">
    <source>
        <dbReference type="EMBL" id="VEJ30356.1"/>
    </source>
</evidence>
<gene>
    <name evidence="1" type="ORF">NCTC10918_01635</name>
</gene>
<dbReference type="AlphaFoldDB" id="A0A3S4ZN75"/>
<sequence length="341" mass="40413">MNNLYIIGNGFDLAHELPTSYAHFAFHLYNNYLDDLYEFQDDISYEKFVRTPKEILEYVKDNVWDIQYDEVIDDIQPGSYKEELIKGFAGFLYYISDCELWSDFENSLGKIDYHMVFDNIDEVIREEIGDIVDAEGDRDIRWYKDILESGTRSWGYTVYEFKEVFREWIATVNVDKDRQKERFSNYLNENKGHFINFNYTETLQKVYGVQNWNVLHIHGFRNIAGDEIIVGHRAGEIKYESYITDYDENAYRLHEGLRKDVQLDELKKFLDDHENVDSIICVGFSFGDSDDEYIRALIDHPKTSHAAWLLNEYKKDEVAEQSRKLQRFGIDPSKITSEKIL</sequence>
<dbReference type="Proteomes" id="UP000270988">
    <property type="component" value="Chromosome"/>
</dbReference>
<proteinExistence type="predicted"/>
<name>A0A3S4ZN75_9MICC</name>
<reference evidence="1 2" key="1">
    <citation type="submission" date="2018-12" db="EMBL/GenBank/DDBJ databases">
        <authorList>
            <consortium name="Pathogen Informatics"/>
        </authorList>
    </citation>
    <scope>NUCLEOTIDE SEQUENCE [LARGE SCALE GENOMIC DNA]</scope>
    <source>
        <strain evidence="1 2">NCTC10918</strain>
    </source>
</reference>
<dbReference type="Pfam" id="PF14253">
    <property type="entry name" value="AbiH"/>
    <property type="match status" value="1"/>
</dbReference>
<dbReference type="InterPro" id="IPR025935">
    <property type="entry name" value="AbiH"/>
</dbReference>
<evidence type="ECO:0000313" key="2">
    <source>
        <dbReference type="Proteomes" id="UP000270988"/>
    </source>
</evidence>
<protein>
    <recommendedName>
        <fullName evidence="3">Bacteriophage abortive infection AbiH</fullName>
    </recommendedName>
</protein>
<accession>A0A3S4ZN75</accession>